<gene>
    <name evidence="2" type="ORF">PR048_033446</name>
</gene>
<evidence type="ECO:0000313" key="3">
    <source>
        <dbReference type="Proteomes" id="UP001159363"/>
    </source>
</evidence>
<sequence>MALRLLHIARSSRDNARSVKVNDYACNIVCRGVFSGISRPPSELHFGDAPYSPRFTLTSSQDLDVKRLPNIFTHSLHHRKRKGVAETPLRACPFSDRLREALGTHVSYWLDLPGASTIPLECAARQSSDTDLRRGSDPPPPFFPPRRGKKRLGLAFERPRRRFGRAAVADNCSVVTCVSDKKKAKKGNERGTDSYSRVRVRENGSCRWETRWTTVCRRPEDDTSPRALYGFHQACLWAARNSPRLGDPDLLHEATRVAAAPTRSLSMGLILQLIRRIGWSKGDRGELVVRLLASHLGKTGSIPGGVASPPPHPTVFRMWESCRTMVLVGGFSRGSPVSSRPCIPTLLHTHLTSPASALKTSDVAEEIYSHFFTLLYKTSYFRICECNRDVICFSFYHLVTANVAAGGIEKREKVIFMPTCAGRFKLSGIGVAFSLDGGIVVVVVCVRGRREGWFLEAGDGRGKDPPHATPWLDFSPSAGFDSRRGHSDFSHAPAGFLRDLPFLPPFRSGAAPHSPHFTSVGSQDVEIKSCAEISPLHTVVFL</sequence>
<protein>
    <submittedName>
        <fullName evidence="2">Uncharacterized protein</fullName>
    </submittedName>
</protein>
<evidence type="ECO:0000313" key="2">
    <source>
        <dbReference type="EMBL" id="KAJ8865923.1"/>
    </source>
</evidence>
<reference evidence="2 3" key="1">
    <citation type="submission" date="2023-02" db="EMBL/GenBank/DDBJ databases">
        <title>LHISI_Scaffold_Assembly.</title>
        <authorList>
            <person name="Stuart O.P."/>
            <person name="Cleave R."/>
            <person name="Magrath M.J.L."/>
            <person name="Mikheyev A.S."/>
        </authorList>
    </citation>
    <scope>NUCLEOTIDE SEQUENCE [LARGE SCALE GENOMIC DNA]</scope>
    <source>
        <strain evidence="2">Daus_M_001</strain>
        <tissue evidence="2">Leg muscle</tissue>
    </source>
</reference>
<comment type="caution">
    <text evidence="2">The sequence shown here is derived from an EMBL/GenBank/DDBJ whole genome shotgun (WGS) entry which is preliminary data.</text>
</comment>
<organism evidence="2 3">
    <name type="scientific">Dryococelus australis</name>
    <dbReference type="NCBI Taxonomy" id="614101"/>
    <lineage>
        <taxon>Eukaryota</taxon>
        <taxon>Metazoa</taxon>
        <taxon>Ecdysozoa</taxon>
        <taxon>Arthropoda</taxon>
        <taxon>Hexapoda</taxon>
        <taxon>Insecta</taxon>
        <taxon>Pterygota</taxon>
        <taxon>Neoptera</taxon>
        <taxon>Polyneoptera</taxon>
        <taxon>Phasmatodea</taxon>
        <taxon>Verophasmatodea</taxon>
        <taxon>Anareolatae</taxon>
        <taxon>Phasmatidae</taxon>
        <taxon>Eurycanthinae</taxon>
        <taxon>Dryococelus</taxon>
    </lineage>
</organism>
<dbReference type="EMBL" id="JARBHB010000017">
    <property type="protein sequence ID" value="KAJ8865923.1"/>
    <property type="molecule type" value="Genomic_DNA"/>
</dbReference>
<dbReference type="Proteomes" id="UP001159363">
    <property type="component" value="Chromosome 16"/>
</dbReference>
<accession>A0ABQ9G179</accession>
<proteinExistence type="predicted"/>
<keyword evidence="3" id="KW-1185">Reference proteome</keyword>
<evidence type="ECO:0000256" key="1">
    <source>
        <dbReference type="SAM" id="MobiDB-lite"/>
    </source>
</evidence>
<feature type="region of interest" description="Disordered" evidence="1">
    <location>
        <begin position="126"/>
        <end position="149"/>
    </location>
</feature>
<name>A0ABQ9G179_9NEOP</name>